<reference evidence="1 2" key="1">
    <citation type="submission" date="2019-03" db="EMBL/GenBank/DDBJ databases">
        <title>Genomic Encyclopedia of Type Strains, Phase IV (KMG-IV): sequencing the most valuable type-strain genomes for metagenomic binning, comparative biology and taxonomic classification.</title>
        <authorList>
            <person name="Goeker M."/>
        </authorList>
    </citation>
    <scope>NUCLEOTIDE SEQUENCE [LARGE SCALE GENOMIC DNA]</scope>
    <source>
        <strain evidence="1 2">DSM 203</strain>
    </source>
</reference>
<sequence>MTTDDTIDCADCRACCCRLEAVCLTDTGVPARFLTEDAWGRTCMLRLDDGWCAALDRNTLRCRIYAQRPLVCRLFEMGGPDCIDARQDANPAPSG</sequence>
<evidence type="ECO:0000313" key="2">
    <source>
        <dbReference type="Proteomes" id="UP000295247"/>
    </source>
</evidence>
<dbReference type="InterPro" id="IPR005358">
    <property type="entry name" value="Puta_zinc/iron-chelating_dom"/>
</dbReference>
<comment type="caution">
    <text evidence="1">The sequence shown here is derived from an EMBL/GenBank/DDBJ whole genome shotgun (WGS) entry which is preliminary data.</text>
</comment>
<dbReference type="AlphaFoldDB" id="A0A4R4AAL7"/>
<evidence type="ECO:0000313" key="1">
    <source>
        <dbReference type="EMBL" id="TCW35895.1"/>
    </source>
</evidence>
<name>A0A4R4AAL7_MARGR</name>
<dbReference type="Proteomes" id="UP000295247">
    <property type="component" value="Unassembled WGS sequence"/>
</dbReference>
<gene>
    <name evidence="1" type="ORF">EDC29_10569</name>
</gene>
<dbReference type="RefSeq" id="WP_132229551.1">
    <property type="nucleotide sequence ID" value="NZ_NRRH01000012.1"/>
</dbReference>
<protein>
    <submittedName>
        <fullName evidence="1">Putative zinc-or iron-chelating protein</fullName>
    </submittedName>
</protein>
<dbReference type="EMBL" id="SMDC01000005">
    <property type="protein sequence ID" value="TCW35895.1"/>
    <property type="molecule type" value="Genomic_DNA"/>
</dbReference>
<proteinExistence type="predicted"/>
<accession>A0A4R4AAL7</accession>
<dbReference type="Pfam" id="PF03692">
    <property type="entry name" value="CxxCxxCC"/>
    <property type="match status" value="1"/>
</dbReference>
<organism evidence="1 2">
    <name type="scientific">Marichromatium gracile</name>
    <name type="common">Chromatium gracile</name>
    <dbReference type="NCBI Taxonomy" id="1048"/>
    <lineage>
        <taxon>Bacteria</taxon>
        <taxon>Pseudomonadati</taxon>
        <taxon>Pseudomonadota</taxon>
        <taxon>Gammaproteobacteria</taxon>
        <taxon>Chromatiales</taxon>
        <taxon>Chromatiaceae</taxon>
        <taxon>Marichromatium</taxon>
    </lineage>
</organism>